<dbReference type="InterPro" id="IPR017900">
    <property type="entry name" value="4Fe4S_Fe_S_CS"/>
</dbReference>
<dbReference type="Proteomes" id="UP000028542">
    <property type="component" value="Unassembled WGS sequence"/>
</dbReference>
<dbReference type="Pfam" id="PF12838">
    <property type="entry name" value="Fer4_7"/>
    <property type="match status" value="1"/>
</dbReference>
<dbReference type="eggNOG" id="COG2878">
    <property type="taxonomic scope" value="Bacteria"/>
</dbReference>
<comment type="similarity">
    <text evidence="10">Belongs to the 4Fe4S bacterial-type ferredoxin family. RnfB subfamily.</text>
</comment>
<feature type="binding site" evidence="10">
    <location>
        <position position="179"/>
    </location>
    <ligand>
        <name>[4Fe-4S] cluster</name>
        <dbReference type="ChEBI" id="CHEBI:49883"/>
        <label>3</label>
    </ligand>
</feature>
<evidence type="ECO:0000256" key="3">
    <source>
        <dbReference type="ARBA" id="ARBA00022723"/>
    </source>
</evidence>
<comment type="cofactor">
    <cofactor evidence="10">
        <name>[4Fe-4S] cluster</name>
        <dbReference type="ChEBI" id="CHEBI:49883"/>
    </cofactor>
    <text evidence="10">Binds 3 [4Fe-4S] clusters.</text>
</comment>
<evidence type="ECO:0000313" key="15">
    <source>
        <dbReference type="EMBL" id="KEZ85920.1"/>
    </source>
</evidence>
<evidence type="ECO:0000256" key="8">
    <source>
        <dbReference type="ARBA" id="ARBA00023014"/>
    </source>
</evidence>
<dbReference type="GO" id="GO:0022900">
    <property type="term" value="P:electron transport chain"/>
    <property type="evidence" value="ECO:0007669"/>
    <property type="project" value="UniProtKB-UniRule"/>
</dbReference>
<feature type="domain" description="4Fe-4S ferredoxin-type" evidence="13">
    <location>
        <begin position="207"/>
        <end position="238"/>
    </location>
</feature>
<feature type="binding site" evidence="10">
    <location>
        <position position="144"/>
    </location>
    <ligand>
        <name>[4Fe-4S] cluster</name>
        <dbReference type="ChEBI" id="CHEBI:49883"/>
        <label>2</label>
    </ligand>
</feature>
<feature type="domain" description="4Fe-4S" evidence="14">
    <location>
        <begin position="34"/>
        <end position="93"/>
    </location>
</feature>
<dbReference type="GO" id="GO:0051539">
    <property type="term" value="F:4 iron, 4 sulfur cluster binding"/>
    <property type="evidence" value="ECO:0007669"/>
    <property type="project" value="UniProtKB-UniRule"/>
</dbReference>
<dbReference type="InterPro" id="IPR050395">
    <property type="entry name" value="4Fe4S_Ferredoxin_RnfB"/>
</dbReference>
<dbReference type="PANTHER" id="PTHR43560">
    <property type="entry name" value="ION-TRANSLOCATING OXIDOREDUCTASE COMPLEX SUBUNIT B"/>
    <property type="match status" value="1"/>
</dbReference>
<comment type="function">
    <text evidence="10">Part of a membrane-bound complex that couples electron transfer with translocation of ions across the membrane.</text>
</comment>
<feature type="binding site" evidence="10">
    <location>
        <position position="154"/>
    </location>
    <ligand>
        <name>[4Fe-4S] cluster</name>
        <dbReference type="ChEBI" id="CHEBI:49883"/>
        <label>3</label>
    </ligand>
</feature>
<feature type="domain" description="4Fe-4S ferredoxin-type" evidence="13">
    <location>
        <begin position="164"/>
        <end position="193"/>
    </location>
</feature>
<dbReference type="SUPFAM" id="SSF54862">
    <property type="entry name" value="4Fe-4S ferredoxins"/>
    <property type="match status" value="1"/>
</dbReference>
<keyword evidence="5 10" id="KW-1278">Translocase</keyword>
<feature type="region of interest" description="Disordered" evidence="11">
    <location>
        <begin position="275"/>
        <end position="295"/>
    </location>
</feature>
<evidence type="ECO:0000256" key="12">
    <source>
        <dbReference type="SAM" id="Phobius"/>
    </source>
</evidence>
<feature type="binding site" evidence="10">
    <location>
        <position position="173"/>
    </location>
    <ligand>
        <name>[4Fe-4S] cluster</name>
        <dbReference type="ChEBI" id="CHEBI:49883"/>
        <label>3</label>
    </ligand>
</feature>
<evidence type="ECO:0000313" key="16">
    <source>
        <dbReference type="Proteomes" id="UP000028542"/>
    </source>
</evidence>
<dbReference type="PROSITE" id="PS51379">
    <property type="entry name" value="4FE4S_FER_2"/>
    <property type="match status" value="3"/>
</dbReference>
<keyword evidence="16" id="KW-1185">Reference proteome</keyword>
<keyword evidence="10" id="KW-1003">Cell membrane</keyword>
<dbReference type="Pfam" id="PF00037">
    <property type="entry name" value="Fer4"/>
    <property type="match status" value="1"/>
</dbReference>
<dbReference type="EMBL" id="JPMD01000028">
    <property type="protein sequence ID" value="KEZ85920.1"/>
    <property type="molecule type" value="Genomic_DNA"/>
</dbReference>
<evidence type="ECO:0000256" key="2">
    <source>
        <dbReference type="ARBA" id="ARBA00022485"/>
    </source>
</evidence>
<feature type="binding site" evidence="10">
    <location>
        <position position="51"/>
    </location>
    <ligand>
        <name>[4Fe-4S] cluster</name>
        <dbReference type="ChEBI" id="CHEBI:49883"/>
        <label>1</label>
    </ligand>
</feature>
<evidence type="ECO:0000256" key="11">
    <source>
        <dbReference type="SAM" id="MobiDB-lite"/>
    </source>
</evidence>
<dbReference type="PROSITE" id="PS00198">
    <property type="entry name" value="4FE4S_FER_1"/>
    <property type="match status" value="3"/>
</dbReference>
<dbReference type="InterPro" id="IPR007202">
    <property type="entry name" value="4Fe-4S_dom"/>
</dbReference>
<comment type="caution">
    <text evidence="10">Lacks conserved residue(s) required for the propagation of feature annotation.</text>
</comment>
<dbReference type="PANTHER" id="PTHR43560:SF1">
    <property type="entry name" value="ION-TRANSLOCATING OXIDOREDUCTASE COMPLEX SUBUNIT B"/>
    <property type="match status" value="1"/>
</dbReference>
<dbReference type="PROSITE" id="PS51656">
    <property type="entry name" value="4FE4S"/>
    <property type="match status" value="1"/>
</dbReference>
<keyword evidence="2 10" id="KW-0004">4Fe-4S</keyword>
<feature type="binding site" evidence="10">
    <location>
        <position position="176"/>
    </location>
    <ligand>
        <name>[4Fe-4S] cluster</name>
        <dbReference type="ChEBI" id="CHEBI:49883"/>
        <label>3</label>
    </ligand>
</feature>
<dbReference type="NCBIfam" id="NF005503">
    <property type="entry name" value="PRK07118.1-2"/>
    <property type="match status" value="1"/>
</dbReference>
<dbReference type="EC" id="7.-.-.-" evidence="10"/>
<protein>
    <recommendedName>
        <fullName evidence="10">Ion-translocating oxidoreductase complex subunit B</fullName>
        <ecNumber evidence="10">7.-.-.-</ecNumber>
    </recommendedName>
    <alternativeName>
        <fullName evidence="10">Rnf electron transport complex subunit B</fullName>
    </alternativeName>
</protein>
<evidence type="ECO:0000259" key="14">
    <source>
        <dbReference type="PROSITE" id="PS51656"/>
    </source>
</evidence>
<feature type="binding site" evidence="10">
    <location>
        <position position="76"/>
    </location>
    <ligand>
        <name>[4Fe-4S] cluster</name>
        <dbReference type="ChEBI" id="CHEBI:49883"/>
        <label>1</label>
    </ligand>
</feature>
<feature type="binding site" evidence="10">
    <location>
        <position position="54"/>
    </location>
    <ligand>
        <name>[4Fe-4S] cluster</name>
        <dbReference type="ChEBI" id="CHEBI:49883"/>
        <label>1</label>
    </ligand>
</feature>
<dbReference type="HAMAP" id="MF_00463">
    <property type="entry name" value="RsxB_RnfB"/>
    <property type="match status" value="1"/>
</dbReference>
<reference evidence="15 16" key="1">
    <citation type="submission" date="2014-07" db="EMBL/GenBank/DDBJ databases">
        <title>Draft genome of Clostridium sulfidigenes 113A isolated from sediments associated with methane hydrate from Krishna Godavari basin.</title>
        <authorList>
            <person name="Honkalas V.S."/>
            <person name="Dabir A.P."/>
            <person name="Arora P."/>
            <person name="Dhakephalkar P.K."/>
        </authorList>
    </citation>
    <scope>NUCLEOTIDE SEQUENCE [LARGE SCALE GENOMIC DNA]</scope>
    <source>
        <strain evidence="15 16">113A</strain>
    </source>
</reference>
<feature type="transmembrane region" description="Helical" evidence="12">
    <location>
        <begin position="6"/>
        <end position="27"/>
    </location>
</feature>
<evidence type="ECO:0000256" key="4">
    <source>
        <dbReference type="ARBA" id="ARBA00022737"/>
    </source>
</evidence>
<keyword evidence="4 10" id="KW-0677">Repeat</keyword>
<evidence type="ECO:0000256" key="6">
    <source>
        <dbReference type="ARBA" id="ARBA00022982"/>
    </source>
</evidence>
<keyword evidence="1 10" id="KW-0813">Transport</keyword>
<keyword evidence="6 10" id="KW-0249">Electron transport</keyword>
<dbReference type="Gene3D" id="1.10.15.40">
    <property type="entry name" value="Electron transport complex subunit B, putative Fe-S cluster"/>
    <property type="match status" value="1"/>
</dbReference>
<feature type="region of interest" description="Hydrophobic" evidence="10">
    <location>
        <begin position="1"/>
        <end position="28"/>
    </location>
</feature>
<keyword evidence="12" id="KW-0812">Transmembrane</keyword>
<dbReference type="InterPro" id="IPR017896">
    <property type="entry name" value="4Fe4S_Fe-S-bd"/>
</dbReference>
<comment type="caution">
    <text evidence="15">The sequence shown here is derived from an EMBL/GenBank/DDBJ whole genome shotgun (WGS) entry which is preliminary data.</text>
</comment>
<keyword evidence="7 10" id="KW-0408">Iron</keyword>
<evidence type="ECO:0000256" key="10">
    <source>
        <dbReference type="HAMAP-Rule" id="MF_00463"/>
    </source>
</evidence>
<dbReference type="InterPro" id="IPR010207">
    <property type="entry name" value="Elect_transpt_cplx_RnfB/RsxB"/>
</dbReference>
<keyword evidence="9 10" id="KW-0472">Membrane</keyword>
<dbReference type="eggNOG" id="COG2768">
    <property type="taxonomic scope" value="Bacteria"/>
</dbReference>
<feature type="binding site" evidence="10">
    <location>
        <position position="59"/>
    </location>
    <ligand>
        <name>[4Fe-4S] cluster</name>
        <dbReference type="ChEBI" id="CHEBI:49883"/>
        <label>1</label>
    </ligand>
</feature>
<keyword evidence="3 10" id="KW-0479">Metal-binding</keyword>
<dbReference type="NCBIfam" id="TIGR01944">
    <property type="entry name" value="rnfB"/>
    <property type="match status" value="1"/>
</dbReference>
<dbReference type="AlphaFoldDB" id="A0A084JAD6"/>
<feature type="compositionally biased region" description="Polar residues" evidence="11">
    <location>
        <begin position="284"/>
        <end position="295"/>
    </location>
</feature>
<dbReference type="CDD" id="cd10549">
    <property type="entry name" value="MtMvhB_like"/>
    <property type="match status" value="1"/>
</dbReference>
<evidence type="ECO:0000259" key="13">
    <source>
        <dbReference type="PROSITE" id="PS51379"/>
    </source>
</evidence>
<gene>
    <name evidence="10" type="primary">rnfB</name>
    <name evidence="15" type="ORF">IO99_12355</name>
</gene>
<dbReference type="GO" id="GO:0046872">
    <property type="term" value="F:metal ion binding"/>
    <property type="evidence" value="ECO:0007669"/>
    <property type="project" value="UniProtKB-KW"/>
</dbReference>
<feature type="binding site" evidence="10">
    <location>
        <position position="150"/>
    </location>
    <ligand>
        <name>[4Fe-4S] cluster</name>
        <dbReference type="ChEBI" id="CHEBI:49883"/>
        <label>2</label>
    </ligand>
</feature>
<evidence type="ECO:0000256" key="7">
    <source>
        <dbReference type="ARBA" id="ARBA00023004"/>
    </source>
</evidence>
<dbReference type="Gene3D" id="3.30.70.20">
    <property type="match status" value="2"/>
</dbReference>
<feature type="domain" description="4Fe-4S ferredoxin-type" evidence="13">
    <location>
        <begin position="240"/>
        <end position="268"/>
    </location>
</feature>
<dbReference type="RefSeq" id="WP_035133664.1">
    <property type="nucleotide sequence ID" value="NZ_JPMD01000028.1"/>
</dbReference>
<evidence type="ECO:0000256" key="1">
    <source>
        <dbReference type="ARBA" id="ARBA00022448"/>
    </source>
</evidence>
<feature type="binding site" evidence="10">
    <location>
        <position position="140"/>
    </location>
    <ligand>
        <name>[4Fe-4S] cluster</name>
        <dbReference type="ChEBI" id="CHEBI:49883"/>
        <label>2</label>
    </ligand>
</feature>
<comment type="subunit">
    <text evidence="10">The complex is composed of six subunits: RnfA, RnfB, RnfC, RnfD, RnfE and RnfG.</text>
</comment>
<keyword evidence="8 10" id="KW-0411">Iron-sulfur</keyword>
<dbReference type="Pfam" id="PF04060">
    <property type="entry name" value="FeS"/>
    <property type="match status" value="1"/>
</dbReference>
<evidence type="ECO:0000256" key="9">
    <source>
        <dbReference type="ARBA" id="ARBA00023136"/>
    </source>
</evidence>
<dbReference type="GO" id="GO:0009055">
    <property type="term" value="F:electron transfer activity"/>
    <property type="evidence" value="ECO:0007669"/>
    <property type="project" value="InterPro"/>
</dbReference>
<keyword evidence="12" id="KW-1133">Transmembrane helix</keyword>
<feature type="binding site" evidence="10">
    <location>
        <position position="183"/>
    </location>
    <ligand>
        <name>[4Fe-4S] cluster</name>
        <dbReference type="ChEBI" id="CHEBI:49883"/>
        <label>2</label>
    </ligand>
</feature>
<organism evidence="15 16">
    <name type="scientific">Clostridium sulfidigenes</name>
    <dbReference type="NCBI Taxonomy" id="318464"/>
    <lineage>
        <taxon>Bacteria</taxon>
        <taxon>Bacillati</taxon>
        <taxon>Bacillota</taxon>
        <taxon>Clostridia</taxon>
        <taxon>Eubacteriales</taxon>
        <taxon>Clostridiaceae</taxon>
        <taxon>Clostridium</taxon>
    </lineage>
</organism>
<sequence>MDLSNLVYPVISLGGLGLVFGALLGYANSKFKVEVDERIPLVRECLPGANCGGCGFAGCDAYAEAVVMGTAATNKCSPGGAEAVEKISSILGVEASTAEPMVAFVRCKGTSDVAREKYNYVGILDCNQASVAPGGGSKACEFGCLGLGSCVKACEFGALSIINGVASIDEEKCVACGACISACPKTLIHLVPKKSKVRIDCNNKNKGKEVMDVCDVGCIGCGICMKNCPKDAIEIVNNIPVFDYTKCVSCGICANKCPKNSILNLRKPALKKEAVPSPAKAASEATSSENNNATV</sequence>
<comment type="subcellular location">
    <subcellularLocation>
        <location evidence="10">Cell membrane</location>
    </subcellularLocation>
</comment>
<evidence type="ECO:0000256" key="5">
    <source>
        <dbReference type="ARBA" id="ARBA00022967"/>
    </source>
</evidence>
<dbReference type="GO" id="GO:0005886">
    <property type="term" value="C:plasma membrane"/>
    <property type="evidence" value="ECO:0007669"/>
    <property type="project" value="UniProtKB-SubCell"/>
</dbReference>
<dbReference type="STRING" id="318464.IO99_12355"/>
<proteinExistence type="inferred from homology"/>
<accession>A0A084JAD6</accession>
<name>A0A084JAD6_9CLOT</name>